<dbReference type="PROSITE" id="PS00134">
    <property type="entry name" value="TRYPSIN_HIS"/>
    <property type="match status" value="1"/>
</dbReference>
<dbReference type="InParanoid" id="A0A3B5QJQ8"/>
<evidence type="ECO:0000256" key="1">
    <source>
        <dbReference type="ARBA" id="ARBA00023157"/>
    </source>
</evidence>
<evidence type="ECO:0000259" key="2">
    <source>
        <dbReference type="PROSITE" id="PS50240"/>
    </source>
</evidence>
<dbReference type="PRINTS" id="PR00722">
    <property type="entry name" value="CHYMOTRYPSIN"/>
</dbReference>
<reference evidence="4" key="1">
    <citation type="submission" date="2012-01" db="EMBL/GenBank/DDBJ databases">
        <authorList>
            <person name="Walter R."/>
            <person name="Schartl M."/>
            <person name="Warren W."/>
        </authorList>
    </citation>
    <scope>NUCLEOTIDE SEQUENCE [LARGE SCALE GENOMIC DNA]</scope>
    <source>
        <strain evidence="4">JP 163 A</strain>
    </source>
</reference>
<dbReference type="Ensembl" id="ENSXMAT00000033681.1">
    <property type="protein sequence ID" value="ENSXMAP00000031153.1"/>
    <property type="gene ID" value="ENSXMAG00000029071.1"/>
</dbReference>
<sequence>MQGLRRLMIDSILHCVSVNSDISLQKRIIGGYNCHHTERLYHVRLENSNGNNKYRCRGSLIHPEWILTAAHCWKSEDGWTNRATLKVHPRTAGQQNRVIQQDPVIYDQHHDIMLLKLQTPVTDVPLAQLPDCRRRLQVGDVVQLAGEGATTAGPNNDRCERNIEVMRIKSFVSKLLVCTVCRVSLRLQYLPTGDTGGAAVHNDMIYGVISFSGGYACQIPVVILDMCEYLWWINISHILKTSGLH</sequence>
<dbReference type="InterPro" id="IPR001314">
    <property type="entry name" value="Peptidase_S1A"/>
</dbReference>
<reference evidence="3" key="3">
    <citation type="submission" date="2025-08" db="UniProtKB">
        <authorList>
            <consortium name="Ensembl"/>
        </authorList>
    </citation>
    <scope>IDENTIFICATION</scope>
    <source>
        <strain evidence="3">JP 163 A</strain>
    </source>
</reference>
<organism evidence="3 4">
    <name type="scientific">Xiphophorus maculatus</name>
    <name type="common">Southern platyfish</name>
    <name type="synonym">Platypoecilus maculatus</name>
    <dbReference type="NCBI Taxonomy" id="8083"/>
    <lineage>
        <taxon>Eukaryota</taxon>
        <taxon>Metazoa</taxon>
        <taxon>Chordata</taxon>
        <taxon>Craniata</taxon>
        <taxon>Vertebrata</taxon>
        <taxon>Euteleostomi</taxon>
        <taxon>Actinopterygii</taxon>
        <taxon>Neopterygii</taxon>
        <taxon>Teleostei</taxon>
        <taxon>Neoteleostei</taxon>
        <taxon>Acanthomorphata</taxon>
        <taxon>Ovalentaria</taxon>
        <taxon>Atherinomorphae</taxon>
        <taxon>Cyprinodontiformes</taxon>
        <taxon>Poeciliidae</taxon>
        <taxon>Poeciliinae</taxon>
        <taxon>Xiphophorus</taxon>
    </lineage>
</organism>
<dbReference type="SMART" id="SM00020">
    <property type="entry name" value="Tryp_SPc"/>
    <property type="match status" value="1"/>
</dbReference>
<dbReference type="OMA" id="HNDMIYG"/>
<dbReference type="AlphaFoldDB" id="A0A3B5QJQ8"/>
<dbReference type="GeneTree" id="ENSGT00390000009571"/>
<dbReference type="GO" id="GO:0006508">
    <property type="term" value="P:proteolysis"/>
    <property type="evidence" value="ECO:0007669"/>
    <property type="project" value="InterPro"/>
</dbReference>
<name>A0A3B5QJQ8_XIPMA</name>
<reference evidence="3" key="4">
    <citation type="submission" date="2025-09" db="UniProtKB">
        <authorList>
            <consortium name="Ensembl"/>
        </authorList>
    </citation>
    <scope>IDENTIFICATION</scope>
    <source>
        <strain evidence="3">JP 163 A</strain>
    </source>
</reference>
<dbReference type="Gene3D" id="2.40.10.10">
    <property type="entry name" value="Trypsin-like serine proteases"/>
    <property type="match status" value="1"/>
</dbReference>
<keyword evidence="1" id="KW-1015">Disulfide bond</keyword>
<accession>A0A3B5QJQ8</accession>
<dbReference type="InterPro" id="IPR009003">
    <property type="entry name" value="Peptidase_S1_PA"/>
</dbReference>
<proteinExistence type="predicted"/>
<dbReference type="Proteomes" id="UP000002852">
    <property type="component" value="Unassembled WGS sequence"/>
</dbReference>
<dbReference type="PANTHER" id="PTHR24271">
    <property type="entry name" value="KALLIKREIN-RELATED"/>
    <property type="match status" value="1"/>
</dbReference>
<feature type="domain" description="Peptidase S1" evidence="2">
    <location>
        <begin position="28"/>
        <end position="234"/>
    </location>
</feature>
<dbReference type="SUPFAM" id="SSF50494">
    <property type="entry name" value="Trypsin-like serine proteases"/>
    <property type="match status" value="1"/>
</dbReference>
<dbReference type="PANTHER" id="PTHR24271:SF50">
    <property type="match status" value="1"/>
</dbReference>
<evidence type="ECO:0000313" key="4">
    <source>
        <dbReference type="Proteomes" id="UP000002852"/>
    </source>
</evidence>
<dbReference type="PROSITE" id="PS50240">
    <property type="entry name" value="TRYPSIN_DOM"/>
    <property type="match status" value="1"/>
</dbReference>
<reference evidence="4" key="2">
    <citation type="journal article" date="2013" name="Nat. Genet.">
        <title>The genome of the platyfish, Xiphophorus maculatus, provides insights into evolutionary adaptation and several complex traits.</title>
        <authorList>
            <person name="Schartl M."/>
            <person name="Walter R.B."/>
            <person name="Shen Y."/>
            <person name="Garcia T."/>
            <person name="Catchen J."/>
            <person name="Amores A."/>
            <person name="Braasch I."/>
            <person name="Chalopin D."/>
            <person name="Volff J.N."/>
            <person name="Lesch K.P."/>
            <person name="Bisazza A."/>
            <person name="Minx P."/>
            <person name="Hillier L."/>
            <person name="Wilson R.K."/>
            <person name="Fuerstenberg S."/>
            <person name="Boore J."/>
            <person name="Searle S."/>
            <person name="Postlethwait J.H."/>
            <person name="Warren W.C."/>
        </authorList>
    </citation>
    <scope>NUCLEOTIDE SEQUENCE [LARGE SCALE GENOMIC DNA]</scope>
    <source>
        <strain evidence="4">JP 163 A</strain>
    </source>
</reference>
<keyword evidence="4" id="KW-1185">Reference proteome</keyword>
<dbReference type="GO" id="GO:0004252">
    <property type="term" value="F:serine-type endopeptidase activity"/>
    <property type="evidence" value="ECO:0007669"/>
    <property type="project" value="InterPro"/>
</dbReference>
<protein>
    <recommendedName>
        <fullName evidence="2">Peptidase S1 domain-containing protein</fullName>
    </recommendedName>
</protein>
<dbReference type="InterPro" id="IPR018114">
    <property type="entry name" value="TRYPSIN_HIS"/>
</dbReference>
<dbReference type="InterPro" id="IPR043504">
    <property type="entry name" value="Peptidase_S1_PA_chymotrypsin"/>
</dbReference>
<evidence type="ECO:0000313" key="3">
    <source>
        <dbReference type="Ensembl" id="ENSXMAP00000031153.1"/>
    </source>
</evidence>
<dbReference type="Pfam" id="PF00089">
    <property type="entry name" value="Trypsin"/>
    <property type="match status" value="1"/>
</dbReference>
<dbReference type="InterPro" id="IPR001254">
    <property type="entry name" value="Trypsin_dom"/>
</dbReference>
<dbReference type="STRING" id="8083.ENSXMAP00000031153"/>